<dbReference type="GO" id="GO:0006887">
    <property type="term" value="P:exocytosis"/>
    <property type="evidence" value="ECO:0007669"/>
    <property type="project" value="UniProtKB-KW"/>
</dbReference>
<dbReference type="GO" id="GO:0000149">
    <property type="term" value="F:SNARE binding"/>
    <property type="evidence" value="ECO:0007669"/>
    <property type="project" value="TreeGrafter"/>
</dbReference>
<dbReference type="Gene3D" id="1.10.357.70">
    <property type="entry name" value="Exocyst complex component Sec6, C-terminal domain"/>
    <property type="match status" value="1"/>
</dbReference>
<keyword evidence="3" id="KW-0813">Transport</keyword>
<keyword evidence="4" id="KW-0268">Exocytosis</keyword>
<reference evidence="6" key="1">
    <citation type="submission" date="2023-06" db="EMBL/GenBank/DDBJ databases">
        <title>Black Yeasts Isolated from many extreme environments.</title>
        <authorList>
            <person name="Coleine C."/>
            <person name="Stajich J.E."/>
            <person name="Selbmann L."/>
        </authorList>
    </citation>
    <scope>NUCLEOTIDE SEQUENCE</scope>
    <source>
        <strain evidence="6">CCFEE 5200</strain>
    </source>
</reference>
<feature type="region of interest" description="Disordered" evidence="5">
    <location>
        <begin position="878"/>
        <end position="910"/>
    </location>
</feature>
<dbReference type="GO" id="GO:0051601">
    <property type="term" value="P:exocyst localization"/>
    <property type="evidence" value="ECO:0007669"/>
    <property type="project" value="TreeGrafter"/>
</dbReference>
<evidence type="ECO:0000256" key="5">
    <source>
        <dbReference type="SAM" id="MobiDB-lite"/>
    </source>
</evidence>
<protein>
    <submittedName>
        <fullName evidence="6">SNARE-binding exocyst subunit S6</fullName>
    </submittedName>
</protein>
<gene>
    <name evidence="6" type="primary">SEC6_3</name>
    <name evidence="6" type="ORF">LTR91_019161</name>
</gene>
<evidence type="ECO:0000256" key="3">
    <source>
        <dbReference type="ARBA" id="ARBA00022448"/>
    </source>
</evidence>
<dbReference type="InterPro" id="IPR042532">
    <property type="entry name" value="EXOC3/Sec6_C"/>
</dbReference>
<comment type="similarity">
    <text evidence="2">Belongs to the SEC6 family.</text>
</comment>
<proteinExistence type="inferred from homology"/>
<evidence type="ECO:0000256" key="1">
    <source>
        <dbReference type="ARBA" id="ARBA00005701"/>
    </source>
</evidence>
<evidence type="ECO:0000313" key="6">
    <source>
        <dbReference type="EMBL" id="KAK0963034.1"/>
    </source>
</evidence>
<feature type="region of interest" description="Disordered" evidence="5">
    <location>
        <begin position="924"/>
        <end position="979"/>
    </location>
</feature>
<dbReference type="InterPro" id="IPR010326">
    <property type="entry name" value="EXOC3/Sec6"/>
</dbReference>
<name>A0AAN6K277_9PEZI</name>
<dbReference type="Pfam" id="PF06046">
    <property type="entry name" value="Sec6"/>
    <property type="match status" value="1"/>
</dbReference>
<dbReference type="PANTHER" id="PTHR21292">
    <property type="entry name" value="EXOCYST COMPLEX COMPONENT SEC6-RELATED"/>
    <property type="match status" value="1"/>
</dbReference>
<comment type="caution">
    <text evidence="6">The sequence shown here is derived from an EMBL/GenBank/DDBJ whole genome shotgun (WGS) entry which is preliminary data.</text>
</comment>
<dbReference type="EMBL" id="JAUJLE010000283">
    <property type="protein sequence ID" value="KAK0963034.1"/>
    <property type="molecule type" value="Genomic_DNA"/>
</dbReference>
<keyword evidence="7" id="KW-1185">Reference proteome</keyword>
<feature type="compositionally biased region" description="Basic and acidic residues" evidence="5">
    <location>
        <begin position="924"/>
        <end position="933"/>
    </location>
</feature>
<dbReference type="InterPro" id="IPR012875">
    <property type="entry name" value="SDHF4"/>
</dbReference>
<dbReference type="GO" id="GO:0000145">
    <property type="term" value="C:exocyst"/>
    <property type="evidence" value="ECO:0007669"/>
    <property type="project" value="InterPro"/>
</dbReference>
<organism evidence="6 7">
    <name type="scientific">Friedmanniomyces endolithicus</name>
    <dbReference type="NCBI Taxonomy" id="329885"/>
    <lineage>
        <taxon>Eukaryota</taxon>
        <taxon>Fungi</taxon>
        <taxon>Dikarya</taxon>
        <taxon>Ascomycota</taxon>
        <taxon>Pezizomycotina</taxon>
        <taxon>Dothideomycetes</taxon>
        <taxon>Dothideomycetidae</taxon>
        <taxon>Mycosphaerellales</taxon>
        <taxon>Teratosphaeriaceae</taxon>
        <taxon>Friedmanniomyces</taxon>
    </lineage>
</organism>
<comment type="similarity">
    <text evidence="1">Belongs to the SDHAF4 family.</text>
</comment>
<dbReference type="PANTHER" id="PTHR21292:SF1">
    <property type="entry name" value="EXOCYST COMPLEX COMPONENT 3"/>
    <property type="match status" value="1"/>
</dbReference>
<dbReference type="Gene3D" id="1.10.357.50">
    <property type="match status" value="1"/>
</dbReference>
<sequence>MDSSHFPPDPPSSVTLADLLTSPTDLDKLPSLRAEFTRKKSTLDSHLRTGLTTQLATTNSGMSSLSDAQKTVQLIKEEMMKIDRLCAEAQGMIRDFPEISRMSVMQRNFAAVEGMKGAVDGFASRLWELQALLEEDDSAMEEQPNLLAVHEGLTGLRDVRDLAMEQVRGSALGDGEGGLELIENLPLEGPGQHGTLRELFGKLEDVVEWFDDHVGRACLNILGLVQMGSTGLVVRLGLVIEEEERKDKQVKALQDAQREFQGVARSFKSMQVGHRELRGYKEKFLQAISATCAGQFEGVRQAFNEDPERLEKSCRWFFNDLNTVKLGLVELFPKKWRIYRTYSNIYHGLMHDFLVSRLGDPSITPVHMLAILDWVPKYYEKMRRLGIKVEDLVPHIIDGREAELVREYRSLITKSVDDWMGRMAATDRKAFAGREEGSLDQDADGQLHTKTLGDMWTMLREQLAVAQSSGRPDVVDGVVDAMIRALKSRQKMWEQLVDTEFRRIEDEATRAGNAESIEGLSSYQDWLVAIANDQITNIDDVPETSTTSFLTRFKSDFTPLVSTSYPLTAASDLDSLTNGYIDLASHCTHLFASLLFTTDFRTVTRNFFTPAWYSATEQGQSMRQITTTFEDYLSGENNITQVLHPSLRDILVEELSDILLVHYLSAVRNKGAKFRRLDPFTERIREDVLTVFAFFKAPYPDAPQEVFELVRDKWRAVNAFEGLLSADKGRGVVEAFERLKMGYWDVQLSWVEAVLRTRDDFDRGMLSSVKGAAAGVEVERGLETVMGKKRSPASLLLRHHKDSGSDAHLDFSSLFPHHHQISPVNMQFSSTIVRTMRSAFIRRTFTTRSASRSAWTPGPSPPRLPKEEQEIFDKLQEQSTGAFSQPKQEPAAPVDSEAGTTAAQSRPDTNQMLEMLRERARLVAKGDGEELHPNVRRGAAPDFEGDVNPKTGEVGGPKNEPVRWGASGDWSYNGRVTDF</sequence>
<feature type="compositionally biased region" description="Polar residues" evidence="5">
    <location>
        <begin position="878"/>
        <end position="887"/>
    </location>
</feature>
<dbReference type="Pfam" id="PF07896">
    <property type="entry name" value="DUF1674"/>
    <property type="match status" value="1"/>
</dbReference>
<dbReference type="Proteomes" id="UP001175353">
    <property type="component" value="Unassembled WGS sequence"/>
</dbReference>
<evidence type="ECO:0000256" key="4">
    <source>
        <dbReference type="ARBA" id="ARBA00022483"/>
    </source>
</evidence>
<feature type="compositionally biased region" description="Polar residues" evidence="5">
    <location>
        <begin position="898"/>
        <end position="910"/>
    </location>
</feature>
<evidence type="ECO:0000313" key="7">
    <source>
        <dbReference type="Proteomes" id="UP001175353"/>
    </source>
</evidence>
<accession>A0AAN6K277</accession>
<dbReference type="AlphaFoldDB" id="A0AAN6K277"/>
<evidence type="ECO:0000256" key="2">
    <source>
        <dbReference type="ARBA" id="ARBA00009447"/>
    </source>
</evidence>